<dbReference type="OrthoDB" id="2139170at2759"/>
<evidence type="ECO:0000256" key="5">
    <source>
        <dbReference type="ARBA" id="ARBA00022801"/>
    </source>
</evidence>
<keyword evidence="5" id="KW-0378">Hydrolase</keyword>
<dbReference type="SUPFAM" id="SSF55486">
    <property type="entry name" value="Metalloproteases ('zincins'), catalytic domain"/>
    <property type="match status" value="1"/>
</dbReference>
<keyword evidence="3" id="KW-0479">Metal-binding</keyword>
<accession>A0A4P9XF32</accession>
<dbReference type="GO" id="GO:0006508">
    <property type="term" value="P:proteolysis"/>
    <property type="evidence" value="ECO:0007669"/>
    <property type="project" value="UniProtKB-KW"/>
</dbReference>
<keyword evidence="13" id="KW-1185">Reference proteome</keyword>
<evidence type="ECO:0000313" key="13">
    <source>
        <dbReference type="Proteomes" id="UP000274922"/>
    </source>
</evidence>
<feature type="domain" description="Peptidase M43 pregnancy-associated plasma-A" evidence="9">
    <location>
        <begin position="144"/>
        <end position="244"/>
    </location>
</feature>
<proteinExistence type="inferred from homology"/>
<dbReference type="InterPro" id="IPR024079">
    <property type="entry name" value="MetalloPept_cat_dom_sf"/>
</dbReference>
<evidence type="ECO:0000256" key="7">
    <source>
        <dbReference type="ARBA" id="ARBA00023049"/>
    </source>
</evidence>
<keyword evidence="2" id="KW-0645">Protease</keyword>
<sequence>MPAHARVEQRRDEQLLRVLPTGEFAETIRVPVHFHSIERNETEEGGHLTDEQIHEQIAVMNADFASTGFAFDIKSITRTSSAVFFAEVGDGTPQEALMKQQLRRGTASELNLYTVGFESNAGLLGFSSFPQDYHRNPIRDGVVVRYNSLPAHPPNPDRMGRTATHETGHWLGLYHTFQGGCSDTAGDFVVDTAAEATPNYACPANRDTCPTLEGLDPVDNFMDYSSDSCMTTFTPGQAERMRQFWSAFRQNQ</sequence>
<evidence type="ECO:0000256" key="2">
    <source>
        <dbReference type="ARBA" id="ARBA00022670"/>
    </source>
</evidence>
<reference evidence="12 13" key="1">
    <citation type="journal article" date="2018" name="Nat. Microbiol.">
        <title>Leveraging single-cell genomics to expand the fungal tree of life.</title>
        <authorList>
            <person name="Ahrendt S.R."/>
            <person name="Quandt C.A."/>
            <person name="Ciobanu D."/>
            <person name="Clum A."/>
            <person name="Salamov A."/>
            <person name="Andreopoulos B."/>
            <person name="Cheng J.F."/>
            <person name="Woyke T."/>
            <person name="Pelin A."/>
            <person name="Henrissat B."/>
            <person name="Reynolds N.K."/>
            <person name="Benny G.L."/>
            <person name="Smith M.E."/>
            <person name="James T.Y."/>
            <person name="Grigoriev I.V."/>
        </authorList>
    </citation>
    <scope>NUCLEOTIDE SEQUENCE [LARGE SCALE GENOMIC DNA]</scope>
    <source>
        <strain evidence="12 13">ATCC 52028</strain>
    </source>
</reference>
<keyword evidence="7" id="KW-0482">Metalloprotease</keyword>
<dbReference type="GO" id="GO:0046872">
    <property type="term" value="F:metal ion binding"/>
    <property type="evidence" value="ECO:0007669"/>
    <property type="project" value="UniProtKB-KW"/>
</dbReference>
<dbReference type="GO" id="GO:0008237">
    <property type="term" value="F:metallopeptidase activity"/>
    <property type="evidence" value="ECO:0007669"/>
    <property type="project" value="UniProtKB-KW"/>
</dbReference>
<dbReference type="InterPro" id="IPR008754">
    <property type="entry name" value="Peptidase_M43"/>
</dbReference>
<protein>
    <submittedName>
        <fullName evidence="10">Zincin</fullName>
    </submittedName>
</protein>
<comment type="similarity">
    <text evidence="1">Belongs to the peptidase M43B family.</text>
</comment>
<dbReference type="EMBL" id="ML014118">
    <property type="protein sequence ID" value="RKP03801.1"/>
    <property type="molecule type" value="Genomic_DNA"/>
</dbReference>
<evidence type="ECO:0000256" key="6">
    <source>
        <dbReference type="ARBA" id="ARBA00022833"/>
    </source>
</evidence>
<dbReference type="EMBL" id="ML010011">
    <property type="protein sequence ID" value="RKO96384.1"/>
    <property type="molecule type" value="Genomic_DNA"/>
</dbReference>
<dbReference type="AlphaFoldDB" id="A0A4P9XF32"/>
<evidence type="ECO:0000256" key="3">
    <source>
        <dbReference type="ARBA" id="ARBA00022723"/>
    </source>
</evidence>
<name>A0A4P9XF32_9FUNG</name>
<keyword evidence="4" id="KW-0732">Signal</keyword>
<evidence type="ECO:0000256" key="1">
    <source>
        <dbReference type="ARBA" id="ARBA00008721"/>
    </source>
</evidence>
<evidence type="ECO:0000259" key="9">
    <source>
        <dbReference type="Pfam" id="PF05572"/>
    </source>
</evidence>
<evidence type="ECO:0000313" key="12">
    <source>
        <dbReference type="Proteomes" id="UP000268535"/>
    </source>
</evidence>
<dbReference type="PANTHER" id="PTHR47466:SF1">
    <property type="entry name" value="METALLOPROTEASE MEP1 (AFU_ORTHOLOGUE AFUA_1G07730)-RELATED"/>
    <property type="match status" value="1"/>
</dbReference>
<organism evidence="11 13">
    <name type="scientific">Caulochytrium protostelioides</name>
    <dbReference type="NCBI Taxonomy" id="1555241"/>
    <lineage>
        <taxon>Eukaryota</taxon>
        <taxon>Fungi</taxon>
        <taxon>Fungi incertae sedis</taxon>
        <taxon>Chytridiomycota</taxon>
        <taxon>Chytridiomycota incertae sedis</taxon>
        <taxon>Chytridiomycetes</taxon>
        <taxon>Caulochytriales</taxon>
        <taxon>Caulochytriaceae</taxon>
        <taxon>Caulochytrium</taxon>
    </lineage>
</organism>
<evidence type="ECO:0000256" key="8">
    <source>
        <dbReference type="ARBA" id="ARBA00023157"/>
    </source>
</evidence>
<dbReference type="Pfam" id="PF05572">
    <property type="entry name" value="Peptidase_M43"/>
    <property type="match status" value="1"/>
</dbReference>
<evidence type="ECO:0000313" key="10">
    <source>
        <dbReference type="EMBL" id="RKO96384.1"/>
    </source>
</evidence>
<dbReference type="CDD" id="cd04275">
    <property type="entry name" value="ZnMc_pappalysin_like"/>
    <property type="match status" value="1"/>
</dbReference>
<dbReference type="Gene3D" id="3.40.390.10">
    <property type="entry name" value="Collagenase (Catalytic Domain)"/>
    <property type="match status" value="1"/>
</dbReference>
<evidence type="ECO:0000256" key="4">
    <source>
        <dbReference type="ARBA" id="ARBA00022729"/>
    </source>
</evidence>
<dbReference type="Proteomes" id="UP000268535">
    <property type="component" value="Unassembled WGS sequence"/>
</dbReference>
<evidence type="ECO:0000313" key="11">
    <source>
        <dbReference type="EMBL" id="RKP03801.1"/>
    </source>
</evidence>
<dbReference type="PANTHER" id="PTHR47466">
    <property type="match status" value="1"/>
</dbReference>
<reference evidence="11" key="2">
    <citation type="submission" date="2018-04" db="EMBL/GenBank/DDBJ databases">
        <title>Leveraging single-cell genomics to expand the Fungal Tree of Life.</title>
        <authorList>
            <consortium name="DOE Joint Genome Institute"/>
            <person name="Ahrendt S.R."/>
            <person name="Quandt C.A."/>
            <person name="Ciobanu D."/>
            <person name="Clum A."/>
            <person name="Salamov A."/>
            <person name="Andreopoulos B."/>
            <person name="Cheng J.-F."/>
            <person name="Woyke T."/>
            <person name="Pelin A."/>
            <person name="Henrissat B."/>
            <person name="Benny G.L."/>
            <person name="Smith M.E."/>
            <person name="James T.Y."/>
            <person name="Grigoriev I.V."/>
        </authorList>
    </citation>
    <scope>NUCLEOTIDE SEQUENCE</scope>
    <source>
        <strain evidence="11">ATCC 52028</strain>
    </source>
</reference>
<keyword evidence="8" id="KW-1015">Disulfide bond</keyword>
<gene>
    <name evidence="10" type="ORF">CAUPRSCDRAFT_8207</name>
    <name evidence="11" type="ORF">CXG81DRAFT_9115</name>
</gene>
<dbReference type="Proteomes" id="UP000274922">
    <property type="component" value="Unassembled WGS sequence"/>
</dbReference>
<dbReference type="STRING" id="1555241.A0A4P9XF32"/>
<reference evidence="10" key="3">
    <citation type="submission" date="2018-08" db="EMBL/GenBank/DDBJ databases">
        <title>Leveraging single-cell genomics to expand the Fungal Tree of Life.</title>
        <authorList>
            <consortium name="DOE Joint Genome Institute"/>
            <person name="Ahrendt S.R."/>
            <person name="Quandt C.A."/>
            <person name="Ciobanu D."/>
            <person name="Clum A."/>
            <person name="Salamov A."/>
            <person name="Andreopoulos B."/>
            <person name="Cheng J.-F."/>
            <person name="Woyke T."/>
            <person name="Pelin A."/>
            <person name="Henrissat B."/>
            <person name="Reynolds N."/>
            <person name="Benny G.L."/>
            <person name="Smith M.E."/>
            <person name="James T.Y."/>
            <person name="Grigoriev I.V."/>
        </authorList>
    </citation>
    <scope>NUCLEOTIDE SEQUENCE</scope>
    <source>
        <strain evidence="10">ATCC 52028</strain>
    </source>
</reference>
<keyword evidence="6" id="KW-0862">Zinc</keyword>